<evidence type="ECO:0000313" key="1">
    <source>
        <dbReference type="EMBL" id="BBL03995.1"/>
    </source>
</evidence>
<dbReference type="AlphaFoldDB" id="A0A3D3YQ85"/>
<name>A0A3D3YQ85_9BACT</name>
<dbReference type="RefSeq" id="WP_019130560.1">
    <property type="nucleotide sequence ID" value="NZ_AP019735.1"/>
</dbReference>
<sequence length="172" mass="20317">MRYEDTEFDPATDADREAAAREAELARKIRREVLRVQRGEADDDLRADREAEQEQRAEQERAARMERRRKSSFLWLLFSGNILVRESFSGYYRYLIYMAVTFFVSIFVMFTALHLDMKYTRLEREVQLLRERSVRLQEQSFRSTTHSAVVRALAERGIPLYDPAAPGEIIEE</sequence>
<organism evidence="1 2">
    <name type="scientific">Alistipes communis</name>
    <dbReference type="NCBI Taxonomy" id="2585118"/>
    <lineage>
        <taxon>Bacteria</taxon>
        <taxon>Pseudomonadati</taxon>
        <taxon>Bacteroidota</taxon>
        <taxon>Bacteroidia</taxon>
        <taxon>Bacteroidales</taxon>
        <taxon>Rikenellaceae</taxon>
        <taxon>Alistipes</taxon>
    </lineage>
</organism>
<dbReference type="OrthoDB" id="1001364at2"/>
<dbReference type="InterPro" id="IPR045755">
    <property type="entry name" value="FtsL-like"/>
</dbReference>
<proteinExistence type="predicted"/>
<dbReference type="Pfam" id="PF19579">
    <property type="entry name" value="FtsL_2"/>
    <property type="match status" value="1"/>
</dbReference>
<dbReference type="GeneID" id="78342028"/>
<reference evidence="2" key="1">
    <citation type="submission" date="2019-06" db="EMBL/GenBank/DDBJ databases">
        <title>Alistipes onderdonkii subsp. vulgaris subsp. nov., Alistipes dispar sp. nov. and Alistipes communis sp. nov., isolated from human faeces, and creation of Alistipes onderdonkii subsp. onderdonkii subsp. nov.</title>
        <authorList>
            <person name="Sakamoto M."/>
            <person name="Ikeyama N."/>
            <person name="Ogata Y."/>
            <person name="Suda W."/>
            <person name="Iino T."/>
            <person name="Hattori M."/>
            <person name="Ohkuma M."/>
        </authorList>
    </citation>
    <scope>NUCLEOTIDE SEQUENCE [LARGE SCALE GENOMIC DNA]</scope>
    <source>
        <strain evidence="2">5CBH24</strain>
    </source>
</reference>
<accession>A0A3D3YQ85</accession>
<dbReference type="STRING" id="1118061.GCA_000311925_01343"/>
<protein>
    <submittedName>
        <fullName evidence="1">Uncharacterized protein</fullName>
    </submittedName>
</protein>
<evidence type="ECO:0000313" key="2">
    <source>
        <dbReference type="Proteomes" id="UP000318946"/>
    </source>
</evidence>
<dbReference type="KEGG" id="acou:A5CBH24_13080"/>
<gene>
    <name evidence="1" type="ORF">A5CBH24_13080</name>
</gene>
<dbReference type="Proteomes" id="UP000318946">
    <property type="component" value="Chromosome"/>
</dbReference>
<accession>A0A4Y1XLS7</accession>
<accession>A0A4Y1WTI8</accession>
<keyword evidence="2" id="KW-1185">Reference proteome</keyword>
<dbReference type="EMBL" id="AP019735">
    <property type="protein sequence ID" value="BBL03995.1"/>
    <property type="molecule type" value="Genomic_DNA"/>
</dbReference>